<evidence type="ECO:0008006" key="6">
    <source>
        <dbReference type="Google" id="ProtNLM"/>
    </source>
</evidence>
<comment type="similarity">
    <text evidence="1">Belongs to the bacterial ribosomal protein bL19 family.</text>
</comment>
<dbReference type="Proteomes" id="UP000033483">
    <property type="component" value="Unassembled WGS sequence"/>
</dbReference>
<evidence type="ECO:0000313" key="4">
    <source>
        <dbReference type="EMBL" id="KKA30365.1"/>
    </source>
</evidence>
<organism evidence="4 5">
    <name type="scientific">Thielaviopsis punctulata</name>
    <dbReference type="NCBI Taxonomy" id="72032"/>
    <lineage>
        <taxon>Eukaryota</taxon>
        <taxon>Fungi</taxon>
        <taxon>Dikarya</taxon>
        <taxon>Ascomycota</taxon>
        <taxon>Pezizomycotina</taxon>
        <taxon>Sordariomycetes</taxon>
        <taxon>Hypocreomycetidae</taxon>
        <taxon>Microascales</taxon>
        <taxon>Ceratocystidaceae</taxon>
        <taxon>Thielaviopsis</taxon>
    </lineage>
</organism>
<reference evidence="4 5" key="1">
    <citation type="submission" date="2015-03" db="EMBL/GenBank/DDBJ databases">
        <authorList>
            <person name="Radwan O."/>
            <person name="Al-Naeli F.A."/>
            <person name="Rendon G.A."/>
            <person name="Fields C."/>
        </authorList>
    </citation>
    <scope>NUCLEOTIDE SEQUENCE [LARGE SCALE GENOMIC DNA]</scope>
    <source>
        <strain evidence="4">CR-DP1</strain>
    </source>
</reference>
<accession>A0A0F4ZJH6</accession>
<dbReference type="SUPFAM" id="SSF50104">
    <property type="entry name" value="Translation proteins SH3-like domain"/>
    <property type="match status" value="1"/>
</dbReference>
<evidence type="ECO:0000256" key="1">
    <source>
        <dbReference type="ARBA" id="ARBA00005781"/>
    </source>
</evidence>
<evidence type="ECO:0000256" key="2">
    <source>
        <dbReference type="ARBA" id="ARBA00022980"/>
    </source>
</evidence>
<name>A0A0F4ZJH6_9PEZI</name>
<comment type="caution">
    <text evidence="4">The sequence shown here is derived from an EMBL/GenBank/DDBJ whole genome shotgun (WGS) entry which is preliminary data.</text>
</comment>
<dbReference type="GO" id="GO:0003735">
    <property type="term" value="F:structural constituent of ribosome"/>
    <property type="evidence" value="ECO:0007669"/>
    <property type="project" value="InterPro"/>
</dbReference>
<dbReference type="GO" id="GO:0005762">
    <property type="term" value="C:mitochondrial large ribosomal subunit"/>
    <property type="evidence" value="ECO:0007669"/>
    <property type="project" value="TreeGrafter"/>
</dbReference>
<dbReference type="InterPro" id="IPR008991">
    <property type="entry name" value="Translation_prot_SH3-like_sf"/>
</dbReference>
<sequence>MNVLPVRRPLGCLKSAFRAVRTQRASAVQRCSYASSASSAEPALPLAEIKSAGARVFHKESNKKPFAVFAQPPTVRTAFKNPVPTFHAREIARLDPTGSRTALFSKARLDRAKVGDVLMVTTRSGEPFSGAFMQIRRRGVDTAIQLRGNLMKTGVEMWYKIYSPSVAGIDIIWRRPRRARRARLTYLRKPKHDMGSVDHLVFAWKRERSVLRSSAGKTGGSKNLSTLFEP</sequence>
<evidence type="ECO:0000256" key="3">
    <source>
        <dbReference type="ARBA" id="ARBA00023274"/>
    </source>
</evidence>
<dbReference type="InterPro" id="IPR001857">
    <property type="entry name" value="Ribosomal_bL19"/>
</dbReference>
<dbReference type="EMBL" id="LAEV01000406">
    <property type="protein sequence ID" value="KKA30365.1"/>
    <property type="molecule type" value="Genomic_DNA"/>
</dbReference>
<keyword evidence="5" id="KW-1185">Reference proteome</keyword>
<keyword evidence="2" id="KW-0689">Ribosomal protein</keyword>
<dbReference type="Pfam" id="PF01245">
    <property type="entry name" value="Ribosomal_L19"/>
    <property type="match status" value="1"/>
</dbReference>
<evidence type="ECO:0000313" key="5">
    <source>
        <dbReference type="Proteomes" id="UP000033483"/>
    </source>
</evidence>
<gene>
    <name evidence="4" type="ORF">TD95_001026</name>
</gene>
<dbReference type="GO" id="GO:0006412">
    <property type="term" value="P:translation"/>
    <property type="evidence" value="ECO:0007669"/>
    <property type="project" value="InterPro"/>
</dbReference>
<dbReference type="PANTHER" id="PTHR15680">
    <property type="entry name" value="RIBOSOMAL PROTEIN L19"/>
    <property type="match status" value="1"/>
</dbReference>
<protein>
    <recommendedName>
        <fullName evidence="6">KOW domain-containing protein</fullName>
    </recommendedName>
</protein>
<dbReference type="InterPro" id="IPR038657">
    <property type="entry name" value="Ribosomal_bL19_sf"/>
</dbReference>
<dbReference type="PANTHER" id="PTHR15680:SF9">
    <property type="entry name" value="LARGE RIBOSOMAL SUBUNIT PROTEIN BL19M"/>
    <property type="match status" value="1"/>
</dbReference>
<proteinExistence type="inferred from homology"/>
<dbReference type="AlphaFoldDB" id="A0A0F4ZJH6"/>
<dbReference type="Gene3D" id="2.30.30.790">
    <property type="match status" value="1"/>
</dbReference>
<dbReference type="OrthoDB" id="432645at2759"/>
<keyword evidence="3" id="KW-0687">Ribonucleoprotein</keyword>